<dbReference type="Proteomes" id="UP000887226">
    <property type="component" value="Unassembled WGS sequence"/>
</dbReference>
<dbReference type="GO" id="GO:0016787">
    <property type="term" value="F:hydrolase activity"/>
    <property type="evidence" value="ECO:0007669"/>
    <property type="project" value="UniProtKB-KW"/>
</dbReference>
<evidence type="ECO:0000256" key="8">
    <source>
        <dbReference type="ARBA" id="ARBA00022729"/>
    </source>
</evidence>
<keyword evidence="10 23" id="KW-0418">Kinase</keyword>
<dbReference type="EMBL" id="MU253749">
    <property type="protein sequence ID" value="KAG9248437.1"/>
    <property type="molecule type" value="Genomic_DNA"/>
</dbReference>
<feature type="signal peptide" evidence="20">
    <location>
        <begin position="1"/>
        <end position="33"/>
    </location>
</feature>
<evidence type="ECO:0000256" key="4">
    <source>
        <dbReference type="ARBA" id="ARBA00022527"/>
    </source>
</evidence>
<dbReference type="Pfam" id="PF06479">
    <property type="entry name" value="Ribonuc_2-5A"/>
    <property type="match status" value="1"/>
</dbReference>
<evidence type="ECO:0000256" key="10">
    <source>
        <dbReference type="ARBA" id="ARBA00022777"/>
    </source>
</evidence>
<evidence type="ECO:0000256" key="20">
    <source>
        <dbReference type="SAM" id="SignalP"/>
    </source>
</evidence>
<keyword evidence="12" id="KW-0067">ATP-binding</keyword>
<comment type="caution">
    <text evidence="23">The sequence shown here is derived from an EMBL/GenBank/DDBJ whole genome shotgun (WGS) entry which is preliminary data.</text>
</comment>
<dbReference type="GO" id="GO:0005524">
    <property type="term" value="F:ATP binding"/>
    <property type="evidence" value="ECO:0007669"/>
    <property type="project" value="UniProtKB-KW"/>
</dbReference>
<dbReference type="EC" id="2.7.11.1" evidence="3"/>
<evidence type="ECO:0000256" key="2">
    <source>
        <dbReference type="ARBA" id="ARBA00004479"/>
    </source>
</evidence>
<feature type="region of interest" description="Disordered" evidence="19">
    <location>
        <begin position="624"/>
        <end position="712"/>
    </location>
</feature>
<dbReference type="PANTHER" id="PTHR13954">
    <property type="entry name" value="IRE1-RELATED"/>
    <property type="match status" value="1"/>
</dbReference>
<evidence type="ECO:0000256" key="13">
    <source>
        <dbReference type="ARBA" id="ARBA00022842"/>
    </source>
</evidence>
<dbReference type="SMART" id="SM00220">
    <property type="entry name" value="S_TKc"/>
    <property type="match status" value="1"/>
</dbReference>
<keyword evidence="5" id="KW-0808">Transferase</keyword>
<comment type="catalytic activity">
    <reaction evidence="18">
        <text>L-seryl-[protein] + ATP = O-phospho-L-seryl-[protein] + ADP + H(+)</text>
        <dbReference type="Rhea" id="RHEA:17989"/>
        <dbReference type="Rhea" id="RHEA-COMP:9863"/>
        <dbReference type="Rhea" id="RHEA-COMP:11604"/>
        <dbReference type="ChEBI" id="CHEBI:15378"/>
        <dbReference type="ChEBI" id="CHEBI:29999"/>
        <dbReference type="ChEBI" id="CHEBI:30616"/>
        <dbReference type="ChEBI" id="CHEBI:83421"/>
        <dbReference type="ChEBI" id="CHEBI:456216"/>
        <dbReference type="EC" id="2.7.11.1"/>
    </reaction>
    <physiologicalReaction direction="left-to-right" evidence="18">
        <dbReference type="Rhea" id="RHEA:17990"/>
    </physiologicalReaction>
</comment>
<reference evidence="23" key="1">
    <citation type="journal article" date="2021" name="IMA Fungus">
        <title>Genomic characterization of three marine fungi, including Emericellopsis atlantica sp. nov. with signatures of a generalist lifestyle and marine biomass degradation.</title>
        <authorList>
            <person name="Hagestad O.C."/>
            <person name="Hou L."/>
            <person name="Andersen J.H."/>
            <person name="Hansen E.H."/>
            <person name="Altermark B."/>
            <person name="Li C."/>
            <person name="Kuhnert E."/>
            <person name="Cox R.J."/>
            <person name="Crous P.W."/>
            <person name="Spatafora J.W."/>
            <person name="Lail K."/>
            <person name="Amirebrahimi M."/>
            <person name="Lipzen A."/>
            <person name="Pangilinan J."/>
            <person name="Andreopoulos W."/>
            <person name="Hayes R.D."/>
            <person name="Ng V."/>
            <person name="Grigoriev I.V."/>
            <person name="Jackson S.A."/>
            <person name="Sutton T.D.S."/>
            <person name="Dobson A.D.W."/>
            <person name="Rama T."/>
        </authorList>
    </citation>
    <scope>NUCLEOTIDE SEQUENCE</scope>
    <source>
        <strain evidence="23">TRa3180A</strain>
    </source>
</reference>
<dbReference type="InterPro" id="IPR010513">
    <property type="entry name" value="KEN_dom"/>
</dbReference>
<evidence type="ECO:0000256" key="17">
    <source>
        <dbReference type="ARBA" id="ARBA00048659"/>
    </source>
</evidence>
<evidence type="ECO:0000256" key="15">
    <source>
        <dbReference type="ARBA" id="ARBA00023136"/>
    </source>
</evidence>
<dbReference type="CDD" id="cd09769">
    <property type="entry name" value="Luminal_IRE1"/>
    <property type="match status" value="1"/>
</dbReference>
<dbReference type="InterPro" id="IPR045133">
    <property type="entry name" value="IRE1/2-like"/>
</dbReference>
<dbReference type="InterPro" id="IPR000719">
    <property type="entry name" value="Prot_kinase_dom"/>
</dbReference>
<dbReference type="Pfam" id="PF00069">
    <property type="entry name" value="Pkinase"/>
    <property type="match status" value="2"/>
</dbReference>
<dbReference type="FunFam" id="1.10.510.10:FF:000572">
    <property type="entry name" value="Serine/threonine-protein kinase/endoribonuclease IRE1"/>
    <property type="match status" value="1"/>
</dbReference>
<comment type="catalytic activity">
    <reaction evidence="17">
        <text>L-threonyl-[protein] + ATP = O-phospho-L-threonyl-[protein] + ADP + H(+)</text>
        <dbReference type="Rhea" id="RHEA:46608"/>
        <dbReference type="Rhea" id="RHEA-COMP:11060"/>
        <dbReference type="Rhea" id="RHEA-COMP:11605"/>
        <dbReference type="ChEBI" id="CHEBI:15378"/>
        <dbReference type="ChEBI" id="CHEBI:30013"/>
        <dbReference type="ChEBI" id="CHEBI:30616"/>
        <dbReference type="ChEBI" id="CHEBI:61977"/>
        <dbReference type="ChEBI" id="CHEBI:456216"/>
        <dbReference type="EC" id="2.7.11.1"/>
    </reaction>
    <physiologicalReaction direction="left-to-right" evidence="17">
        <dbReference type="Rhea" id="RHEA:46609"/>
    </physiologicalReaction>
</comment>
<sequence>MPQRRPYGDGVVNYVRLCLALLVLASFLVEAQQQPRPAIQQKSQPESLDVTKVPQLERQPTQPYGKTYTDVGINNNNLRIHPDASALRTLAPADNSAVAAPSNRLSSPHTARSLEDWEVEDFVLLATVDGKLHGVDRKTGRNLWEPVVSETPMVETIYHRRNRSDTHNEYGPPVDNYIWAIEPSRDGAIYIYQPDGPRPGLISLDLTMKQLVEDMSPYEDDHMDITYAGKKETTLFKFDSGNGKLRSFHGSSNTIVNEGNCANNNALTRDDQEECKTNATFTLGRTEYSVTISGTKDSHLIATLKFAEWVPNNFDADLFQKYHKSLDNNYIYTRHDGLIIGNELDNEGKNIRQKFNQKLDSPVARVFDVARPWGSEEEDHKLVVLPQPIPPQSEEDHVSAENRSRNIFLNHTESGSWYAMSGRYYPGVIHGGIGLARSEQSDWPQLNAWGEMSDKQQNSALVGLHSIEKNRRESLLTLPAAISQDLGNDSRDSAIEPYDSPENSAFQQIQGWGSVAATSIWDSFSNPVVIVVLFLYLILNRRKIVSSIKTSLADTKVHFSKVFPSSNELESEDGAHPIAVPQDALLAASKPKPALSKELPEPQIPSQNEDLEKVVTVVDAETTAHPTPLPVADPNADGATLVPTTKKRARGKRGGKNHRKGKSPASEDGSPEQDKPAGQQVKTVGEAVKEAKELGPKEKTIEPDIQTRSNDPTDISYPILRVGGLLDVNEEKIIGNGSNGTLVYEGTFDGRPVAVKRMLIQFFEIASQETKLLRESDDHPNVIRYYTQQRAADFLYIALELCPASLADIIDKPQKYAELAQKGENNLPDVLYQIANGLSHLHSLRIVHRDLKPQNILVNVDKYGNPRLLVSDFGLCKKLDGEQSSFRATTAHAAGTSGWRAPELLLDDDAHHEPNSLAAIDASTNGDSGSGPLVSLDLLPHRRATRAIDIFSLGLVFFYVLTKGSHPYDKGGTFMREVNIRRGNFDLEKLEILGDYAYEAKDLIGSMLDQNPKNRPSAKAVMSHPFFWSAKKRLNFLVDVSDHFEKEPREPPSIPLLTLEKYATDCCRNDFLKHLPKDFVESLGKQRKYTGDRLLDLLRALRNKKNHYEDLSAHLKEKVGPLPDGYLCFWTNRFPDLLISCWNAVYDLGDDTNDRFKDYYEPSLL</sequence>
<keyword evidence="13" id="KW-0460">Magnesium</keyword>
<feature type="chain" id="PRO_5040499482" description="non-specific serine/threonine protein kinase" evidence="20">
    <location>
        <begin position="34"/>
        <end position="1165"/>
    </location>
</feature>
<evidence type="ECO:0000256" key="1">
    <source>
        <dbReference type="ARBA" id="ARBA00001946"/>
    </source>
</evidence>
<dbReference type="InterPro" id="IPR008271">
    <property type="entry name" value="Ser/Thr_kinase_AS"/>
</dbReference>
<dbReference type="GO" id="GO:0004521">
    <property type="term" value="F:RNA endonuclease activity"/>
    <property type="evidence" value="ECO:0007669"/>
    <property type="project" value="InterPro"/>
</dbReference>
<comment type="cofactor">
    <cofactor evidence="1">
        <name>Mg(2+)</name>
        <dbReference type="ChEBI" id="CHEBI:18420"/>
    </cofactor>
</comment>
<keyword evidence="15" id="KW-0472">Membrane</keyword>
<dbReference type="InterPro" id="IPR038357">
    <property type="entry name" value="KEN_sf"/>
</dbReference>
<keyword evidence="11" id="KW-0378">Hydrolase</keyword>
<feature type="compositionally biased region" description="Basic and acidic residues" evidence="19">
    <location>
        <begin position="687"/>
        <end position="702"/>
    </location>
</feature>
<keyword evidence="4" id="KW-0723">Serine/threonine-protein kinase</keyword>
<keyword evidence="14" id="KW-1133">Transmembrane helix</keyword>
<protein>
    <recommendedName>
        <fullName evidence="3">non-specific serine/threonine protein kinase</fullName>
        <ecNumber evidence="3">2.7.11.1</ecNumber>
    </recommendedName>
</protein>
<evidence type="ECO:0000256" key="16">
    <source>
        <dbReference type="ARBA" id="ARBA00023180"/>
    </source>
</evidence>
<dbReference type="GO" id="GO:0036498">
    <property type="term" value="P:IRE1-mediated unfolded protein response"/>
    <property type="evidence" value="ECO:0007669"/>
    <property type="project" value="TreeGrafter"/>
</dbReference>
<evidence type="ECO:0000313" key="24">
    <source>
        <dbReference type="Proteomes" id="UP000887226"/>
    </source>
</evidence>
<evidence type="ECO:0000256" key="18">
    <source>
        <dbReference type="ARBA" id="ARBA00048977"/>
    </source>
</evidence>
<keyword evidence="9" id="KW-0547">Nucleotide-binding</keyword>
<dbReference type="GO" id="GO:0004674">
    <property type="term" value="F:protein serine/threonine kinase activity"/>
    <property type="evidence" value="ECO:0007669"/>
    <property type="project" value="UniProtKB-KW"/>
</dbReference>
<dbReference type="SUPFAM" id="SSF56112">
    <property type="entry name" value="Protein kinase-like (PK-like)"/>
    <property type="match status" value="1"/>
</dbReference>
<feature type="domain" description="Protein kinase" evidence="21">
    <location>
        <begin position="728"/>
        <end position="1027"/>
    </location>
</feature>
<evidence type="ECO:0000259" key="22">
    <source>
        <dbReference type="PROSITE" id="PS51392"/>
    </source>
</evidence>
<dbReference type="GO" id="GO:0051082">
    <property type="term" value="F:unfolded protein binding"/>
    <property type="evidence" value="ECO:0007669"/>
    <property type="project" value="TreeGrafter"/>
</dbReference>
<dbReference type="PROSITE" id="PS00108">
    <property type="entry name" value="PROTEIN_KINASE_ST"/>
    <property type="match status" value="1"/>
</dbReference>
<dbReference type="GO" id="GO:1990604">
    <property type="term" value="C:IRE1-TRAF2-ASK1 complex"/>
    <property type="evidence" value="ECO:0007669"/>
    <property type="project" value="TreeGrafter"/>
</dbReference>
<dbReference type="PROSITE" id="PS51392">
    <property type="entry name" value="KEN"/>
    <property type="match status" value="1"/>
</dbReference>
<keyword evidence="8 20" id="KW-0732">Signal</keyword>
<accession>A0A9P7ZAU0</accession>
<feature type="compositionally biased region" description="Basic residues" evidence="19">
    <location>
        <begin position="645"/>
        <end position="662"/>
    </location>
</feature>
<evidence type="ECO:0000256" key="7">
    <source>
        <dbReference type="ARBA" id="ARBA00022723"/>
    </source>
</evidence>
<dbReference type="GO" id="GO:0046872">
    <property type="term" value="F:metal ion binding"/>
    <property type="evidence" value="ECO:0007669"/>
    <property type="project" value="UniProtKB-KW"/>
</dbReference>
<name>A0A9P7ZAU0_9HELO</name>
<proteinExistence type="predicted"/>
<dbReference type="OrthoDB" id="63989at2759"/>
<evidence type="ECO:0000256" key="6">
    <source>
        <dbReference type="ARBA" id="ARBA00022692"/>
    </source>
</evidence>
<dbReference type="SMART" id="SM00580">
    <property type="entry name" value="PUG"/>
    <property type="match status" value="1"/>
</dbReference>
<dbReference type="Gene3D" id="1.20.1440.180">
    <property type="entry name" value="KEN domain"/>
    <property type="match status" value="1"/>
</dbReference>
<gene>
    <name evidence="23" type="ORF">BJ878DRAFT_452418</name>
</gene>
<dbReference type="FunFam" id="3.30.200.20:FF:000077">
    <property type="entry name" value="Putative Serine/threonine-protein kinase/endoribonuclease IRE1"/>
    <property type="match status" value="1"/>
</dbReference>
<keyword evidence="24" id="KW-1185">Reference proteome</keyword>
<keyword evidence="6" id="KW-0812">Transmembrane</keyword>
<dbReference type="Gene3D" id="1.10.510.10">
    <property type="entry name" value="Transferase(Phosphotransferase) domain 1"/>
    <property type="match status" value="1"/>
</dbReference>
<evidence type="ECO:0000256" key="9">
    <source>
        <dbReference type="ARBA" id="ARBA00022741"/>
    </source>
</evidence>
<dbReference type="AlphaFoldDB" id="A0A9P7ZAU0"/>
<keyword evidence="7" id="KW-0479">Metal-binding</keyword>
<evidence type="ECO:0000256" key="12">
    <source>
        <dbReference type="ARBA" id="ARBA00022840"/>
    </source>
</evidence>
<evidence type="ECO:0000256" key="14">
    <source>
        <dbReference type="ARBA" id="ARBA00022989"/>
    </source>
</evidence>
<dbReference type="GO" id="GO:0006397">
    <property type="term" value="P:mRNA processing"/>
    <property type="evidence" value="ECO:0007669"/>
    <property type="project" value="InterPro"/>
</dbReference>
<keyword evidence="16" id="KW-0325">Glycoprotein</keyword>
<feature type="domain" description="KEN" evidence="22">
    <location>
        <begin position="1030"/>
        <end position="1162"/>
    </location>
</feature>
<evidence type="ECO:0000256" key="5">
    <source>
        <dbReference type="ARBA" id="ARBA00022679"/>
    </source>
</evidence>
<dbReference type="PROSITE" id="PS50011">
    <property type="entry name" value="PROTEIN_KINASE_DOM"/>
    <property type="match status" value="1"/>
</dbReference>
<evidence type="ECO:0000259" key="21">
    <source>
        <dbReference type="PROSITE" id="PS50011"/>
    </source>
</evidence>
<evidence type="ECO:0000256" key="19">
    <source>
        <dbReference type="SAM" id="MobiDB-lite"/>
    </source>
</evidence>
<dbReference type="GO" id="GO:0070059">
    <property type="term" value="P:intrinsic apoptotic signaling pathway in response to endoplasmic reticulum stress"/>
    <property type="evidence" value="ECO:0007669"/>
    <property type="project" value="TreeGrafter"/>
</dbReference>
<dbReference type="InterPro" id="IPR011009">
    <property type="entry name" value="Kinase-like_dom_sf"/>
</dbReference>
<comment type="subcellular location">
    <subcellularLocation>
        <location evidence="2">Membrane</location>
        <topology evidence="2">Single-pass type I membrane protein</topology>
    </subcellularLocation>
</comment>
<organism evidence="23 24">
    <name type="scientific">Calycina marina</name>
    <dbReference type="NCBI Taxonomy" id="1763456"/>
    <lineage>
        <taxon>Eukaryota</taxon>
        <taxon>Fungi</taxon>
        <taxon>Dikarya</taxon>
        <taxon>Ascomycota</taxon>
        <taxon>Pezizomycotina</taxon>
        <taxon>Leotiomycetes</taxon>
        <taxon>Helotiales</taxon>
        <taxon>Pezizellaceae</taxon>
        <taxon>Calycina</taxon>
    </lineage>
</organism>
<evidence type="ECO:0000313" key="23">
    <source>
        <dbReference type="EMBL" id="KAG9248437.1"/>
    </source>
</evidence>
<evidence type="ECO:0000256" key="3">
    <source>
        <dbReference type="ARBA" id="ARBA00012513"/>
    </source>
</evidence>
<evidence type="ECO:0000256" key="11">
    <source>
        <dbReference type="ARBA" id="ARBA00022801"/>
    </source>
</evidence>
<dbReference type="PANTHER" id="PTHR13954:SF6">
    <property type="entry name" value="NON-SPECIFIC SERINE_THREONINE PROTEIN KINASE"/>
    <property type="match status" value="1"/>
</dbReference>
<dbReference type="Gene3D" id="3.30.200.20">
    <property type="entry name" value="Phosphorylase Kinase, domain 1"/>
    <property type="match status" value="1"/>
</dbReference>